<dbReference type="Gene3D" id="1.10.630.10">
    <property type="entry name" value="Cytochrome P450"/>
    <property type="match status" value="1"/>
</dbReference>
<gene>
    <name evidence="4" type="ORF">BDZ85DRAFT_267895</name>
</gene>
<dbReference type="GO" id="GO:0020037">
    <property type="term" value="F:heme binding"/>
    <property type="evidence" value="ECO:0007669"/>
    <property type="project" value="InterPro"/>
</dbReference>
<feature type="binding site" description="axial binding residue" evidence="3">
    <location>
        <position position="434"/>
    </location>
    <ligand>
        <name>heme</name>
        <dbReference type="ChEBI" id="CHEBI:30413"/>
    </ligand>
    <ligandPart>
        <name>Fe</name>
        <dbReference type="ChEBI" id="CHEBI:18248"/>
    </ligandPart>
</feature>
<evidence type="ECO:0000256" key="2">
    <source>
        <dbReference type="ARBA" id="ARBA00023002"/>
    </source>
</evidence>
<dbReference type="GO" id="GO:0016705">
    <property type="term" value="F:oxidoreductase activity, acting on paired donors, with incorporation or reduction of molecular oxygen"/>
    <property type="evidence" value="ECO:0007669"/>
    <property type="project" value="InterPro"/>
</dbReference>
<dbReference type="PANTHER" id="PTHR24305">
    <property type="entry name" value="CYTOCHROME P450"/>
    <property type="match status" value="1"/>
</dbReference>
<protein>
    <submittedName>
        <fullName evidence="4">Cytochrome P450 monooxygenase-like protein</fullName>
    </submittedName>
</protein>
<dbReference type="GO" id="GO:0005506">
    <property type="term" value="F:iron ion binding"/>
    <property type="evidence" value="ECO:0007669"/>
    <property type="project" value="InterPro"/>
</dbReference>
<dbReference type="CDD" id="cd11059">
    <property type="entry name" value="CYP_fungal"/>
    <property type="match status" value="1"/>
</dbReference>
<comment type="similarity">
    <text evidence="1">Belongs to the cytochrome P450 family.</text>
</comment>
<dbReference type="Pfam" id="PF00067">
    <property type="entry name" value="p450"/>
    <property type="match status" value="1"/>
</dbReference>
<dbReference type="GO" id="GO:0004497">
    <property type="term" value="F:monooxygenase activity"/>
    <property type="evidence" value="ECO:0007669"/>
    <property type="project" value="UniProtKB-KW"/>
</dbReference>
<dbReference type="PRINTS" id="PR00463">
    <property type="entry name" value="EP450I"/>
</dbReference>
<dbReference type="SUPFAM" id="SSF48264">
    <property type="entry name" value="Cytochrome P450"/>
    <property type="match status" value="1"/>
</dbReference>
<dbReference type="PRINTS" id="PR00385">
    <property type="entry name" value="P450"/>
</dbReference>
<proteinExistence type="inferred from homology"/>
<dbReference type="AlphaFoldDB" id="A0A6A6G2M4"/>
<keyword evidence="5" id="KW-1185">Reference proteome</keyword>
<name>A0A6A6G2M4_9PEZI</name>
<reference evidence="5" key="1">
    <citation type="journal article" date="2020" name="Stud. Mycol.">
        <title>101 Dothideomycetes genomes: A test case for predicting lifestyles and emergence of pathogens.</title>
        <authorList>
            <person name="Haridas S."/>
            <person name="Albert R."/>
            <person name="Binder M."/>
            <person name="Bloem J."/>
            <person name="LaButti K."/>
            <person name="Salamov A."/>
            <person name="Andreopoulos B."/>
            <person name="Baker S."/>
            <person name="Barry K."/>
            <person name="Bills G."/>
            <person name="Bluhm B."/>
            <person name="Cannon C."/>
            <person name="Castanera R."/>
            <person name="Culley D."/>
            <person name="Daum C."/>
            <person name="Ezra D."/>
            <person name="Gonzalez J."/>
            <person name="Henrissat B."/>
            <person name="Kuo A."/>
            <person name="Liang C."/>
            <person name="Lipzen A."/>
            <person name="Lutzoni F."/>
            <person name="Magnuson J."/>
            <person name="Mondo S."/>
            <person name="Nolan M."/>
            <person name="Ohm R."/>
            <person name="Pangilinan J."/>
            <person name="Park H.-J."/>
            <person name="Ramirez L."/>
            <person name="Alfaro M."/>
            <person name="Sun H."/>
            <person name="Tritt A."/>
            <person name="Yoshinaga Y."/>
            <person name="Zwiers L.-H."/>
            <person name="Turgeon B."/>
            <person name="Goodwin S."/>
            <person name="Spatafora J."/>
            <person name="Crous P."/>
            <person name="Grigoriev I."/>
        </authorList>
    </citation>
    <scope>NUCLEOTIDE SEQUENCE [LARGE SCALE GENOMIC DNA]</scope>
    <source>
        <strain evidence="5">CECT 20119</strain>
    </source>
</reference>
<dbReference type="Proteomes" id="UP000799538">
    <property type="component" value="Unassembled WGS sequence"/>
</dbReference>
<dbReference type="InterPro" id="IPR036396">
    <property type="entry name" value="Cyt_P450_sf"/>
</dbReference>
<dbReference type="PANTHER" id="PTHR24305:SF96">
    <property type="entry name" value="CYTOCHROME P450 MONOOXYGENASE STCB-RELATED"/>
    <property type="match status" value="1"/>
</dbReference>
<dbReference type="InterPro" id="IPR002401">
    <property type="entry name" value="Cyt_P450_E_grp-I"/>
</dbReference>
<evidence type="ECO:0000313" key="4">
    <source>
        <dbReference type="EMBL" id="KAF2219967.1"/>
    </source>
</evidence>
<dbReference type="EMBL" id="ML992514">
    <property type="protein sequence ID" value="KAF2219967.1"/>
    <property type="molecule type" value="Genomic_DNA"/>
</dbReference>
<keyword evidence="2" id="KW-0560">Oxidoreductase</keyword>
<comment type="cofactor">
    <cofactor evidence="3">
        <name>heme</name>
        <dbReference type="ChEBI" id="CHEBI:30413"/>
    </cofactor>
</comment>
<evidence type="ECO:0000256" key="1">
    <source>
        <dbReference type="ARBA" id="ARBA00010617"/>
    </source>
</evidence>
<keyword evidence="3" id="KW-0349">Heme</keyword>
<keyword evidence="4" id="KW-0503">Monooxygenase</keyword>
<evidence type="ECO:0000313" key="5">
    <source>
        <dbReference type="Proteomes" id="UP000799538"/>
    </source>
</evidence>
<evidence type="ECO:0000256" key="3">
    <source>
        <dbReference type="PIRSR" id="PIRSR602401-1"/>
    </source>
</evidence>
<dbReference type="InterPro" id="IPR001128">
    <property type="entry name" value="Cyt_P450"/>
</dbReference>
<dbReference type="InterPro" id="IPR050121">
    <property type="entry name" value="Cytochrome_P450_monoxygenase"/>
</dbReference>
<organism evidence="4 5">
    <name type="scientific">Elsinoe ampelina</name>
    <dbReference type="NCBI Taxonomy" id="302913"/>
    <lineage>
        <taxon>Eukaryota</taxon>
        <taxon>Fungi</taxon>
        <taxon>Dikarya</taxon>
        <taxon>Ascomycota</taxon>
        <taxon>Pezizomycotina</taxon>
        <taxon>Dothideomycetes</taxon>
        <taxon>Dothideomycetidae</taxon>
        <taxon>Myriangiales</taxon>
        <taxon>Elsinoaceae</taxon>
        <taxon>Elsinoe</taxon>
    </lineage>
</organism>
<sequence length="491" mass="54641">MLLPTQNSLTLVVSAVAVGVLLLLVRALTNPLKHVPGPYHSLFTRLPLKWAILSGRRIYYVDSLHAKYGPFVRISPVEVSVSDAGAFSEIHRVGTSFRKSDWYHSFTQQKDRFSLLTMTDQRAHASRRRLFARPLSHSFLLDNWHDFIAEKARLAAQEIHYAATTGERKANVLDWFTFMANDVVGRLMYGQSFGNLERGTASLMMENVMTRVKVGVIAEELPIIKAVAALFDYLPQRMAPLLFQSHSRGKQYGAESTQSIKSSQESTNIFHIIASEAEKGDVLDDEDIQTEAITFTVAGTDTTGVSLAYLVWCVLSRPDLQAKLENEVAGLPDNYRDSDVERLPLLNAILAESLRLYTAAPGTLPRVVPSTGVIMGGLSLPPSTIVSTQAYTYHRDPKLFPNPHEFLPSRWLDGQVSPAAKKIYHPLGAGSRSCVGIHLAYMEMRLAIAEFFRVCRGARLADSCTPESMEMENHFLVTPIAHKCEIVLPEV</sequence>
<keyword evidence="3" id="KW-0408">Iron</keyword>
<keyword evidence="3" id="KW-0479">Metal-binding</keyword>
<dbReference type="OrthoDB" id="1470350at2759"/>
<accession>A0A6A6G2M4</accession>